<evidence type="ECO:0000256" key="1">
    <source>
        <dbReference type="SAM" id="MobiDB-lite"/>
    </source>
</evidence>
<organism evidence="2 3">
    <name type="scientific">Rarobacter faecitabidus</name>
    <dbReference type="NCBI Taxonomy" id="13243"/>
    <lineage>
        <taxon>Bacteria</taxon>
        <taxon>Bacillati</taxon>
        <taxon>Actinomycetota</taxon>
        <taxon>Actinomycetes</taxon>
        <taxon>Micrococcales</taxon>
        <taxon>Rarobacteraceae</taxon>
        <taxon>Rarobacter</taxon>
    </lineage>
</organism>
<gene>
    <name evidence="2" type="ORF">FB461_0221</name>
</gene>
<accession>A0A542ZTQ9</accession>
<dbReference type="OrthoDB" id="5241356at2"/>
<dbReference type="RefSeq" id="WP_142118146.1">
    <property type="nucleotide sequence ID" value="NZ_BAAASV010000002.1"/>
</dbReference>
<evidence type="ECO:0008006" key="4">
    <source>
        <dbReference type="Google" id="ProtNLM"/>
    </source>
</evidence>
<dbReference type="EMBL" id="VFOS01000001">
    <property type="protein sequence ID" value="TQL63748.1"/>
    <property type="molecule type" value="Genomic_DNA"/>
</dbReference>
<keyword evidence="3" id="KW-1185">Reference proteome</keyword>
<protein>
    <recommendedName>
        <fullName evidence="4">Fibronectin type III domain protein</fullName>
    </recommendedName>
</protein>
<sequence>MTTENATTRSAPRRKTIALVAVLAVAAAAVGVAFAVSRPADVQAIQVHESTVWINRDAAAGRSLYGSLNVDLMELTTAQETTRSFPEWIAQDGTNTVMLHGERYFVVDPARPAPVDEDTAFGQLPAPISDVETAGDYIVLRDENERVYATTIADLAAGRSLTALNETTADGTTERIVAASVDQLGRVTALTQDGVLITEDLTLPDAEASRTPLEIELPQTPARQADLTTFAEHWALLTRETPDSPAALWIDGTRIADVGADAVLASPTLDARLVVATGTGYDSYDAQGESTSVQLPSAATSASVAVPEVLADGCVLGAWTSAGALIATTCDGSFETLNQDALAQSDNRIVFQRVGSTIVLSDITRGTAWVFNGRAWDFVPSTLTWEIDDVADNDQRDDTLIDAPSPQPPIPPKGENAEFGVRPGAVTRVPVLIGASDPNPGDVISIVPGTVQWAEKNASFGAPRLVEGNTAVVVDATGADDAAATLRFKITDGTAGHERDAVVRVSTHDPAAQQSAPREVRMGSQGAPRLTAGPGAVITADVLKYWVDPDGDALSMTASTPAAGTVVALPEGRLVFSAPDEASAAPIEVPYVVTDALGESIAGALSIEVRADAQPTIVPAAVTGVVGRAVTIPVADLTTGVARATRLLPITNNDPALSFTVSQAPATIQVTASEPGEYTFTYGVTAGQATAEGTVRLSVVDSDDATVTANPITVHVSPGNDARVDLLSTVQNPGGAAIGIKDVTPLAGASPTLAESGVAIAEFSGSSLRVAADETAGGATLGPQGALAGRFSFTVIAQSATGGTTQTRGFGTVFLVPEPLNAQAIAVPDTIEIAAGQTGDLDVLRNDVIAAGADLVLDPRPIKDTESIDLAGNGLAFASGSKLRILAPTTPGEREISYYVYPRGRPDKVTRGTATVFVVEPPTTSGLPIPQLTGRLFQRGQTVIDLSQAGDAIPSGATISAISGIDQSRAHARIGEDLTSVIVESKGSDASPSAITFSITVTSGSATATVPVIVAVIDASPQPVAFNDYRYEPAGNEIVVTPLTNDSIPDGQSARITKVERITTEIDQASQTARRVATALGTLAPDGESFTAPVDEGVSAYQYTVVTGLPNEDGIFDPSREIGQLIGETTAFVIVHSSDETIPQFPRISDSYVTAAAITGIDPSDGAETFDIDVYTGKVVWSGESLKLSLLSDDDSASADGATRVRGKLGATERVVPFELRVAGSNPVVVSYGFVHLPRSSVLKPELREPSRIYTLNEGSTRSVDLAQAIVPLVGRSLNVTGVTVGGQRKDAKPAPASCTLSGTVVTYAAGTESAATRDDCYVRVAWAGVDDSEVTLGLSFEIVLENSPPEFTCPSRTIEVQPKQGGDVDLKPCIAWRQASGLGDVAKLRVELVDEAAAPLPVRVDGTRVVVDEVPATTSPTQFDVLAQLVGPDGAYTPAVTMQVTVRVLPASAVNLTFLPITLPTLKFDGFEGGGGQPSLTANIFADHISAALDQYYGWDNGRIEYDACQEVAALTCQAADSGKVLTLTVDPGTPEAPTTSFQYEIGFTVWDSGAASTRTINSGRGVIKFRYESVPARPAIEVTSVRGTQFTLRVTPRASGRGDVTECRVLRNGTVDKTAPVQGGECMFTVTVPRAFESYAFTAQVKAGDSGWSAQSEAVERWGYEPPPAPTVQWKPTPGGQTSMVDVKITNLDPRKVGRIELEQAGDVTSWDVSASRTSINAELQSVPSAGQDIKVRAFARSNGDVPGDDPSLPSSSRTARIYGIGGVRVESVTRDGQGDSFTATVAIDGYTNYYYGWLKGSGTCKAEIKAAGNNVTQNATLLTSSDRNKKVTITFCARAVDATALSSRGATGIRSEDTYGDVARVNEEFTIVVTPDNAEVVNAIKYKVEGTLDSGFTVRLDPKTVTIGDVTFTAEIYDESILNPNDHVVSVYLTAEGGYSSQNTQRYRVGPASTHAAYKPGGWSAPSVPSSASCTAPVPDGGGGFTDAGGGTVNFSVPSFSSIKGSDWEWTLRIEPPSGSSAAPANYDLSSGPTFSWSFPQGNDYEPGTYTVTAKLTWKNSLSELSSSGTEITRTYDCPEPPP</sequence>
<name>A0A542ZTQ9_RARFA</name>
<reference evidence="2 3" key="1">
    <citation type="submission" date="2019-06" db="EMBL/GenBank/DDBJ databases">
        <title>Sequencing the genomes of 1000 actinobacteria strains.</title>
        <authorList>
            <person name="Klenk H.-P."/>
        </authorList>
    </citation>
    <scope>NUCLEOTIDE SEQUENCE [LARGE SCALE GENOMIC DNA]</scope>
    <source>
        <strain evidence="2 3">DSM 4813</strain>
    </source>
</reference>
<comment type="caution">
    <text evidence="2">The sequence shown here is derived from an EMBL/GenBank/DDBJ whole genome shotgun (WGS) entry which is preliminary data.</text>
</comment>
<evidence type="ECO:0000313" key="3">
    <source>
        <dbReference type="Proteomes" id="UP000315389"/>
    </source>
</evidence>
<dbReference type="Proteomes" id="UP000315389">
    <property type="component" value="Unassembled WGS sequence"/>
</dbReference>
<proteinExistence type="predicted"/>
<dbReference type="Pfam" id="PF17963">
    <property type="entry name" value="Big_9"/>
    <property type="match status" value="1"/>
</dbReference>
<evidence type="ECO:0000313" key="2">
    <source>
        <dbReference type="EMBL" id="TQL63748.1"/>
    </source>
</evidence>
<feature type="region of interest" description="Disordered" evidence="1">
    <location>
        <begin position="508"/>
        <end position="528"/>
    </location>
</feature>